<name>A0A8S5QHA8_9CAUD</name>
<dbReference type="CDD" id="cd00093">
    <property type="entry name" value="HTH_XRE"/>
    <property type="match status" value="1"/>
</dbReference>
<dbReference type="Gene3D" id="1.10.260.40">
    <property type="entry name" value="lambda repressor-like DNA-binding domains"/>
    <property type="match status" value="1"/>
</dbReference>
<organism evidence="2">
    <name type="scientific">Siphoviridae sp. ctNs77</name>
    <dbReference type="NCBI Taxonomy" id="2825473"/>
    <lineage>
        <taxon>Viruses</taxon>
        <taxon>Duplodnaviria</taxon>
        <taxon>Heunggongvirae</taxon>
        <taxon>Uroviricota</taxon>
        <taxon>Caudoviricetes</taxon>
    </lineage>
</organism>
<evidence type="ECO:0000259" key="1">
    <source>
        <dbReference type="PROSITE" id="PS50943"/>
    </source>
</evidence>
<protein>
    <submittedName>
        <fullName evidence="2">Helix-turn-helix domain protein</fullName>
    </submittedName>
</protein>
<dbReference type="EMBL" id="BK015656">
    <property type="protein sequence ID" value="DAE18440.1"/>
    <property type="molecule type" value="Genomic_DNA"/>
</dbReference>
<reference evidence="2" key="1">
    <citation type="journal article" date="2021" name="Proc. Natl. Acad. Sci. U.S.A.">
        <title>A Catalog of Tens of Thousands of Viruses from Human Metagenomes Reveals Hidden Associations with Chronic Diseases.</title>
        <authorList>
            <person name="Tisza M.J."/>
            <person name="Buck C.B."/>
        </authorList>
    </citation>
    <scope>NUCLEOTIDE SEQUENCE</scope>
    <source>
        <strain evidence="2">CtNs77</strain>
    </source>
</reference>
<feature type="domain" description="HTH cro/C1-type" evidence="1">
    <location>
        <begin position="8"/>
        <end position="63"/>
    </location>
</feature>
<dbReference type="PROSITE" id="PS50943">
    <property type="entry name" value="HTH_CROC1"/>
    <property type="match status" value="1"/>
</dbReference>
<dbReference type="SMART" id="SM00530">
    <property type="entry name" value="HTH_XRE"/>
    <property type="match status" value="1"/>
</dbReference>
<proteinExistence type="predicted"/>
<accession>A0A8S5QHA8</accession>
<dbReference type="GO" id="GO:0003677">
    <property type="term" value="F:DNA binding"/>
    <property type="evidence" value="ECO:0007669"/>
    <property type="project" value="InterPro"/>
</dbReference>
<dbReference type="InterPro" id="IPR010982">
    <property type="entry name" value="Lambda_DNA-bd_dom_sf"/>
</dbReference>
<dbReference type="InterPro" id="IPR001387">
    <property type="entry name" value="Cro/C1-type_HTH"/>
</dbReference>
<sequence length="78" mass="8795">MMSIGQRIKECRELLKMTQESLANKIGTTKQTIYKYENDIITNIPPYKVELLAKALAISPAYLMGWIDNDAEKGGGKF</sequence>
<dbReference type="SUPFAM" id="SSF47413">
    <property type="entry name" value="lambda repressor-like DNA-binding domains"/>
    <property type="match status" value="1"/>
</dbReference>
<evidence type="ECO:0000313" key="2">
    <source>
        <dbReference type="EMBL" id="DAE18440.1"/>
    </source>
</evidence>
<dbReference type="Pfam" id="PF01381">
    <property type="entry name" value="HTH_3"/>
    <property type="match status" value="1"/>
</dbReference>